<feature type="region of interest" description="Disordered" evidence="1">
    <location>
        <begin position="80"/>
        <end position="108"/>
    </location>
</feature>
<sequence length="108" mass="11495">MPGFAAAEGQGDQPGGSAGAAVAAVPERGRTWAPKRRHAGHQHDRTARQGRQRAGTARDALPEHRRLVGGQVRGVLVGGRGRLPAAHHRPREHRQAGAFPTTKRRGQA</sequence>
<organism evidence="2">
    <name type="scientific">Culex pipiens</name>
    <name type="common">House mosquito</name>
    <dbReference type="NCBI Taxonomy" id="7175"/>
    <lineage>
        <taxon>Eukaryota</taxon>
        <taxon>Metazoa</taxon>
        <taxon>Ecdysozoa</taxon>
        <taxon>Arthropoda</taxon>
        <taxon>Hexapoda</taxon>
        <taxon>Insecta</taxon>
        <taxon>Pterygota</taxon>
        <taxon>Neoptera</taxon>
        <taxon>Endopterygota</taxon>
        <taxon>Diptera</taxon>
        <taxon>Nematocera</taxon>
        <taxon>Culicoidea</taxon>
        <taxon>Culicidae</taxon>
        <taxon>Culicinae</taxon>
        <taxon>Culicini</taxon>
        <taxon>Culex</taxon>
        <taxon>Culex</taxon>
    </lineage>
</organism>
<evidence type="ECO:0000256" key="1">
    <source>
        <dbReference type="SAM" id="MobiDB-lite"/>
    </source>
</evidence>
<dbReference type="EMBL" id="HBUE01188591">
    <property type="protein sequence ID" value="CAG6523892.1"/>
    <property type="molecule type" value="Transcribed_RNA"/>
</dbReference>
<evidence type="ECO:0000313" key="2">
    <source>
        <dbReference type="EMBL" id="CAG6523892.1"/>
    </source>
</evidence>
<reference evidence="2" key="1">
    <citation type="submission" date="2021-05" db="EMBL/GenBank/DDBJ databases">
        <authorList>
            <person name="Alioto T."/>
            <person name="Alioto T."/>
            <person name="Gomez Garrido J."/>
        </authorList>
    </citation>
    <scope>NUCLEOTIDE SEQUENCE</scope>
</reference>
<proteinExistence type="predicted"/>
<accession>A0A8D8E3T7</accession>
<dbReference type="AlphaFoldDB" id="A0A8D8E3T7"/>
<dbReference type="EMBL" id="HBUE01294389">
    <property type="protein sequence ID" value="CAG6575567.1"/>
    <property type="molecule type" value="Transcribed_RNA"/>
</dbReference>
<name>A0A8D8E3T7_CULPI</name>
<feature type="region of interest" description="Disordered" evidence="1">
    <location>
        <begin position="1"/>
        <end position="63"/>
    </location>
</feature>
<protein>
    <submittedName>
        <fullName evidence="2">(northern house mosquito) hypothetical protein</fullName>
    </submittedName>
</protein>